<evidence type="ECO:0000313" key="4">
    <source>
        <dbReference type="Proteomes" id="UP001500236"/>
    </source>
</evidence>
<dbReference type="Proteomes" id="UP001500236">
    <property type="component" value="Unassembled WGS sequence"/>
</dbReference>
<evidence type="ECO:0008006" key="5">
    <source>
        <dbReference type="Google" id="ProtNLM"/>
    </source>
</evidence>
<feature type="transmembrane region" description="Helical" evidence="2">
    <location>
        <begin position="242"/>
        <end position="271"/>
    </location>
</feature>
<sequence length="445" mass="47135">MIRHSPKAVVGVPFAAGMISFLLSLVMYATMPMGGFMRLMYDPMAFEDEELLFSLFSSMGFWSGMMAISVVQYLVLTVAFALMVIPTLRAAYGYRTGFMQVLRLRADRIGWLLLHIVVMNVLLFVVGLAVIATTVITAVVTIGFGLIVAFPGLLLLAAWLTAGLMYAPLVVLVERRGPLAAIARSWRLNRGRWWINIGTVALIYLLLVVMTLVASLPMGIVAGIGGEMAMTSPEGGTGASTVLFVLASFFDSAVSAIFLGLAGALVSVMYLNCRIHQESADVTLLAAAEGASDDGTVIPASLEHLGEPTVTSGPPWGAPQPGWAGYGQGPFGQPGPGPNPYGQTPYGQSPYGQSPYGQSPYGQNPYGQDPSGQAPAGQNPYGQNPYGQSPYGQNPYGQNPDGQNPHEQDPSGGDPYGRPPQDPRGQPGSDDSGRDGQGPDFGQPR</sequence>
<keyword evidence="2" id="KW-0812">Transmembrane</keyword>
<keyword evidence="2" id="KW-1133">Transmembrane helix</keyword>
<feature type="compositionally biased region" description="Polar residues" evidence="1">
    <location>
        <begin position="380"/>
        <end position="402"/>
    </location>
</feature>
<gene>
    <name evidence="3" type="ORF">GCM10010529_25370</name>
</gene>
<keyword evidence="2" id="KW-0472">Membrane</keyword>
<feature type="compositionally biased region" description="Low complexity" evidence="1">
    <location>
        <begin position="313"/>
        <end position="323"/>
    </location>
</feature>
<organism evidence="3 4">
    <name type="scientific">Nesterenkonia aethiopica</name>
    <dbReference type="NCBI Taxonomy" id="269144"/>
    <lineage>
        <taxon>Bacteria</taxon>
        <taxon>Bacillati</taxon>
        <taxon>Actinomycetota</taxon>
        <taxon>Actinomycetes</taxon>
        <taxon>Micrococcales</taxon>
        <taxon>Micrococcaceae</taxon>
        <taxon>Nesterenkonia</taxon>
    </lineage>
</organism>
<evidence type="ECO:0000256" key="2">
    <source>
        <dbReference type="SAM" id="Phobius"/>
    </source>
</evidence>
<feature type="transmembrane region" description="Helical" evidence="2">
    <location>
        <begin position="142"/>
        <end position="172"/>
    </location>
</feature>
<proteinExistence type="predicted"/>
<keyword evidence="4" id="KW-1185">Reference proteome</keyword>
<accession>A0ABP6M602</accession>
<feature type="compositionally biased region" description="Polar residues" evidence="1">
    <location>
        <begin position="350"/>
        <end position="366"/>
    </location>
</feature>
<feature type="transmembrane region" description="Helical" evidence="2">
    <location>
        <begin position="193"/>
        <end position="222"/>
    </location>
</feature>
<feature type="transmembrane region" description="Helical" evidence="2">
    <location>
        <begin position="61"/>
        <end position="88"/>
    </location>
</feature>
<evidence type="ECO:0000313" key="3">
    <source>
        <dbReference type="EMBL" id="GAA3072156.1"/>
    </source>
</evidence>
<feature type="transmembrane region" description="Helical" evidence="2">
    <location>
        <begin position="109"/>
        <end position="136"/>
    </location>
</feature>
<comment type="caution">
    <text evidence="3">The sequence shown here is derived from an EMBL/GenBank/DDBJ whole genome shotgun (WGS) entry which is preliminary data.</text>
</comment>
<feature type="transmembrane region" description="Helical" evidence="2">
    <location>
        <begin position="12"/>
        <end position="41"/>
    </location>
</feature>
<evidence type="ECO:0000256" key="1">
    <source>
        <dbReference type="SAM" id="MobiDB-lite"/>
    </source>
</evidence>
<feature type="region of interest" description="Disordered" evidence="1">
    <location>
        <begin position="305"/>
        <end position="445"/>
    </location>
</feature>
<dbReference type="EMBL" id="BAAAVT010000017">
    <property type="protein sequence ID" value="GAA3072156.1"/>
    <property type="molecule type" value="Genomic_DNA"/>
</dbReference>
<name>A0ABP6M602_9MICC</name>
<reference evidence="4" key="1">
    <citation type="journal article" date="2019" name="Int. J. Syst. Evol. Microbiol.">
        <title>The Global Catalogue of Microorganisms (GCM) 10K type strain sequencing project: providing services to taxonomists for standard genome sequencing and annotation.</title>
        <authorList>
            <consortium name="The Broad Institute Genomics Platform"/>
            <consortium name="The Broad Institute Genome Sequencing Center for Infectious Disease"/>
            <person name="Wu L."/>
            <person name="Ma J."/>
        </authorList>
    </citation>
    <scope>NUCLEOTIDE SEQUENCE [LARGE SCALE GENOMIC DNA]</scope>
    <source>
        <strain evidence="4">JCM 14309</strain>
    </source>
</reference>
<protein>
    <recommendedName>
        <fullName evidence="5">Glycerophosphoryl diester phosphodiesterase membrane domain-containing protein</fullName>
    </recommendedName>
</protein>